<dbReference type="InterPro" id="IPR008622">
    <property type="entry name" value="FliT"/>
</dbReference>
<accession>A0ABV0HQQ6</accession>
<proteinExistence type="predicted"/>
<dbReference type="Pfam" id="PF05400">
    <property type="entry name" value="FliT"/>
    <property type="match status" value="1"/>
</dbReference>
<keyword evidence="6" id="KW-0966">Cell projection</keyword>
<keyword evidence="6" id="KW-0969">Cilium</keyword>
<comment type="caution">
    <text evidence="6">The sequence shown here is derived from an EMBL/GenBank/DDBJ whole genome shotgun (WGS) entry which is preliminary data.</text>
</comment>
<evidence type="ECO:0000256" key="4">
    <source>
        <dbReference type="ARBA" id="ARBA00023186"/>
    </source>
</evidence>
<evidence type="ECO:0000256" key="5">
    <source>
        <dbReference type="ARBA" id="ARBA00093797"/>
    </source>
</evidence>
<evidence type="ECO:0000313" key="6">
    <source>
        <dbReference type="EMBL" id="MEO3992643.1"/>
    </source>
</evidence>
<keyword evidence="3" id="KW-1005">Bacterial flagellum biogenesis</keyword>
<evidence type="ECO:0000313" key="7">
    <source>
        <dbReference type="Proteomes" id="UP001444146"/>
    </source>
</evidence>
<reference evidence="6 7" key="1">
    <citation type="submission" date="2024-01" db="EMBL/GenBank/DDBJ databases">
        <title>Pseudocitrobacter sp. Endophytic strain Cyp-38L.</title>
        <authorList>
            <person name="Amer M.A."/>
            <person name="Hamed S.M."/>
        </authorList>
    </citation>
    <scope>NUCLEOTIDE SEQUENCE [LARGE SCALE GENOMIC DNA]</scope>
    <source>
        <strain evidence="6 7">Cyp38S</strain>
    </source>
</reference>
<protein>
    <recommendedName>
        <fullName evidence="5">Flagellar protein FliT</fullName>
    </recommendedName>
</protein>
<evidence type="ECO:0000256" key="1">
    <source>
        <dbReference type="ARBA" id="ARBA00004514"/>
    </source>
</evidence>
<dbReference type="Proteomes" id="UP001444146">
    <property type="component" value="Unassembled WGS sequence"/>
</dbReference>
<sequence>MDNDIMLLIEQMQVSNAKLLRLADAGEWEAFFDESMAYSIGMRTLSEVDLTQLARYTRTEVTAQLTHLLERDAHLTRAIQARMAVISSELSTMRKSRASAKAYTAV</sequence>
<keyword evidence="6" id="KW-0282">Flagellum</keyword>
<evidence type="ECO:0000256" key="3">
    <source>
        <dbReference type="ARBA" id="ARBA00022795"/>
    </source>
</evidence>
<organism evidence="6 7">
    <name type="scientific">Pseudocitrobacter cyperus</name>
    <dbReference type="NCBI Taxonomy" id="3112843"/>
    <lineage>
        <taxon>Bacteria</taxon>
        <taxon>Pseudomonadati</taxon>
        <taxon>Pseudomonadota</taxon>
        <taxon>Gammaproteobacteria</taxon>
        <taxon>Enterobacterales</taxon>
        <taxon>Enterobacteriaceae</taxon>
        <taxon>Pseudocitrobacter</taxon>
    </lineage>
</organism>
<keyword evidence="2" id="KW-0963">Cytoplasm</keyword>
<dbReference type="EMBL" id="JAYMYY010000015">
    <property type="protein sequence ID" value="MEO3992643.1"/>
    <property type="molecule type" value="Genomic_DNA"/>
</dbReference>
<name>A0ABV0HQQ6_9ENTR</name>
<gene>
    <name evidence="6" type="ORF">VSR74_22885</name>
</gene>
<evidence type="ECO:0000256" key="2">
    <source>
        <dbReference type="ARBA" id="ARBA00022490"/>
    </source>
</evidence>
<dbReference type="Gene3D" id="1.20.58.380">
    <property type="entry name" value="Flagellar protein flit"/>
    <property type="match status" value="1"/>
</dbReference>
<keyword evidence="4" id="KW-0143">Chaperone</keyword>
<dbReference type="RefSeq" id="WP_347796795.1">
    <property type="nucleotide sequence ID" value="NZ_JAYMYY010000015.1"/>
</dbReference>
<keyword evidence="7" id="KW-1185">Reference proteome</keyword>
<comment type="subcellular location">
    <subcellularLocation>
        <location evidence="1">Cytoplasm</location>
        <location evidence="1">Cytosol</location>
    </subcellularLocation>
</comment>